<dbReference type="Proteomes" id="UP000671399">
    <property type="component" value="Unassembled WGS sequence"/>
</dbReference>
<evidence type="ECO:0000313" key="1">
    <source>
        <dbReference type="EMBL" id="MBO4161421.1"/>
    </source>
</evidence>
<comment type="caution">
    <text evidence="1">The sequence shown here is derived from an EMBL/GenBank/DDBJ whole genome shotgun (WGS) entry which is preliminary data.</text>
</comment>
<keyword evidence="2" id="KW-1185">Reference proteome</keyword>
<name>A0ABS3V729_9ACTN</name>
<reference evidence="1 2" key="1">
    <citation type="submission" date="2021-03" db="EMBL/GenBank/DDBJ databases">
        <authorList>
            <person name="Lee D.-H."/>
        </authorList>
    </citation>
    <scope>NUCLEOTIDE SEQUENCE [LARGE SCALE GENOMIC DNA]</scope>
    <source>
        <strain evidence="1 2">MMS20-R2-23</strain>
    </source>
</reference>
<organism evidence="1 2">
    <name type="scientific">Micromonospora antibiotica</name>
    <dbReference type="NCBI Taxonomy" id="2807623"/>
    <lineage>
        <taxon>Bacteria</taxon>
        <taxon>Bacillati</taxon>
        <taxon>Actinomycetota</taxon>
        <taxon>Actinomycetes</taxon>
        <taxon>Micromonosporales</taxon>
        <taxon>Micromonosporaceae</taxon>
        <taxon>Micromonospora</taxon>
    </lineage>
</organism>
<accession>A0ABS3V729</accession>
<dbReference type="RefSeq" id="WP_208567070.1">
    <property type="nucleotide sequence ID" value="NZ_JAGFWR010000004.1"/>
</dbReference>
<proteinExistence type="predicted"/>
<protein>
    <submittedName>
        <fullName evidence="1">Uncharacterized protein</fullName>
    </submittedName>
</protein>
<gene>
    <name evidence="1" type="ORF">JQN83_11440</name>
</gene>
<evidence type="ECO:0000313" key="2">
    <source>
        <dbReference type="Proteomes" id="UP000671399"/>
    </source>
</evidence>
<dbReference type="EMBL" id="JAGFWR010000004">
    <property type="protein sequence ID" value="MBO4161421.1"/>
    <property type="molecule type" value="Genomic_DNA"/>
</dbReference>
<sequence length="83" mass="9209">MPDLVGSVFVATQVRSAALQPLITATTDDDRAEMWGSGIGRALRAGSLRLDQLTPDGYRQYPHPLLRPRTARCWTRCGRRAGR</sequence>